<dbReference type="InterPro" id="IPR013325">
    <property type="entry name" value="RNA_pol_sigma_r2"/>
</dbReference>
<gene>
    <name evidence="6" type="ORF">HG66A1_55020</name>
</gene>
<dbReference type="Proteomes" id="UP000320421">
    <property type="component" value="Chromosome"/>
</dbReference>
<dbReference type="EMBL" id="CP036266">
    <property type="protein sequence ID" value="QDT23680.1"/>
    <property type="molecule type" value="Genomic_DNA"/>
</dbReference>
<dbReference type="Pfam" id="PF04542">
    <property type="entry name" value="Sigma70_r2"/>
    <property type="match status" value="1"/>
</dbReference>
<dbReference type="InterPro" id="IPR039425">
    <property type="entry name" value="RNA_pol_sigma-70-like"/>
</dbReference>
<dbReference type="GO" id="GO:0016987">
    <property type="term" value="F:sigma factor activity"/>
    <property type="evidence" value="ECO:0007669"/>
    <property type="project" value="UniProtKB-KW"/>
</dbReference>
<evidence type="ECO:0000256" key="3">
    <source>
        <dbReference type="ARBA" id="ARBA00023125"/>
    </source>
</evidence>
<keyword evidence="1" id="KW-0805">Transcription regulation</keyword>
<dbReference type="SUPFAM" id="SSF88946">
    <property type="entry name" value="Sigma2 domain of RNA polymerase sigma factors"/>
    <property type="match status" value="1"/>
</dbReference>
<keyword evidence="3" id="KW-0238">DNA-binding</keyword>
<reference evidence="6 7" key="1">
    <citation type="submission" date="2019-02" db="EMBL/GenBank/DDBJ databases">
        <title>Deep-cultivation of Planctomycetes and their phenomic and genomic characterization uncovers novel biology.</title>
        <authorList>
            <person name="Wiegand S."/>
            <person name="Jogler M."/>
            <person name="Boedeker C."/>
            <person name="Pinto D."/>
            <person name="Vollmers J."/>
            <person name="Rivas-Marin E."/>
            <person name="Kohn T."/>
            <person name="Peeters S.H."/>
            <person name="Heuer A."/>
            <person name="Rast P."/>
            <person name="Oberbeckmann S."/>
            <person name="Bunk B."/>
            <person name="Jeske O."/>
            <person name="Meyerdierks A."/>
            <person name="Storesund J.E."/>
            <person name="Kallscheuer N."/>
            <person name="Luecker S."/>
            <person name="Lage O.M."/>
            <person name="Pohl T."/>
            <person name="Merkel B.J."/>
            <person name="Hornburger P."/>
            <person name="Mueller R.-W."/>
            <person name="Bruemmer F."/>
            <person name="Labrenz M."/>
            <person name="Spormann A.M."/>
            <person name="Op den Camp H."/>
            <person name="Overmann J."/>
            <person name="Amann R."/>
            <person name="Jetten M.S.M."/>
            <person name="Mascher T."/>
            <person name="Medema M.H."/>
            <person name="Devos D.P."/>
            <person name="Kaster A.-K."/>
            <person name="Ovreas L."/>
            <person name="Rohde M."/>
            <person name="Galperin M.Y."/>
            <person name="Jogler C."/>
        </authorList>
    </citation>
    <scope>NUCLEOTIDE SEQUENCE [LARGE SCALE GENOMIC DNA]</scope>
    <source>
        <strain evidence="6 7">HG66A1</strain>
    </source>
</reference>
<accession>A0A517PWD4</accession>
<organism evidence="6 7">
    <name type="scientific">Gimesia chilikensis</name>
    <dbReference type="NCBI Taxonomy" id="2605989"/>
    <lineage>
        <taxon>Bacteria</taxon>
        <taxon>Pseudomonadati</taxon>
        <taxon>Planctomycetota</taxon>
        <taxon>Planctomycetia</taxon>
        <taxon>Planctomycetales</taxon>
        <taxon>Planctomycetaceae</taxon>
        <taxon>Gimesia</taxon>
    </lineage>
</organism>
<dbReference type="PANTHER" id="PTHR43133:SF8">
    <property type="entry name" value="RNA POLYMERASE SIGMA FACTOR HI_1459-RELATED"/>
    <property type="match status" value="1"/>
</dbReference>
<keyword evidence="2" id="KW-0731">Sigma factor</keyword>
<evidence type="ECO:0000256" key="2">
    <source>
        <dbReference type="ARBA" id="ARBA00023082"/>
    </source>
</evidence>
<evidence type="ECO:0000313" key="6">
    <source>
        <dbReference type="EMBL" id="QDT23680.1"/>
    </source>
</evidence>
<feature type="domain" description="RNA polymerase sigma-70 region 2" evidence="5">
    <location>
        <begin position="45"/>
        <end position="90"/>
    </location>
</feature>
<dbReference type="InterPro" id="IPR007627">
    <property type="entry name" value="RNA_pol_sigma70_r2"/>
</dbReference>
<dbReference type="Gene3D" id="1.10.1740.10">
    <property type="match status" value="1"/>
</dbReference>
<sequence length="218" mass="24756">MNESSQSANLTEDLTLRAWENDESVLGELVLSYAGKLERAIANEFRRFSPAEVEDVVAEAIKRFWEGRHDFDGQKNIGAYLYRIAQHVACELVSGRLNWQKSRNLERSIDLFLVESDGGVPVSDLEELESQNPKICDDLNEVVRQLSEIQQDVIWAYAFAGDFELDAAHLGRELGNKYKDGIPIPAGTIRQYKKRAKDKIFSEMNKRGYDLEKLGVGE</sequence>
<dbReference type="AlphaFoldDB" id="A0A517PWD4"/>
<dbReference type="GO" id="GO:0006352">
    <property type="term" value="P:DNA-templated transcription initiation"/>
    <property type="evidence" value="ECO:0007669"/>
    <property type="project" value="InterPro"/>
</dbReference>
<evidence type="ECO:0000313" key="7">
    <source>
        <dbReference type="Proteomes" id="UP000320421"/>
    </source>
</evidence>
<keyword evidence="4" id="KW-0804">Transcription</keyword>
<dbReference type="PANTHER" id="PTHR43133">
    <property type="entry name" value="RNA POLYMERASE ECF-TYPE SIGMA FACTO"/>
    <property type="match status" value="1"/>
</dbReference>
<evidence type="ECO:0000256" key="1">
    <source>
        <dbReference type="ARBA" id="ARBA00023015"/>
    </source>
</evidence>
<dbReference type="GO" id="GO:0003677">
    <property type="term" value="F:DNA binding"/>
    <property type="evidence" value="ECO:0007669"/>
    <property type="project" value="UniProtKB-KW"/>
</dbReference>
<proteinExistence type="predicted"/>
<name>A0A517PWD4_9PLAN</name>
<dbReference type="OrthoDB" id="288900at2"/>
<protein>
    <submittedName>
        <fullName evidence="6">RNA polymerase sigma factor RpoE</fullName>
    </submittedName>
</protein>
<evidence type="ECO:0000256" key="4">
    <source>
        <dbReference type="ARBA" id="ARBA00023163"/>
    </source>
</evidence>
<evidence type="ECO:0000259" key="5">
    <source>
        <dbReference type="Pfam" id="PF04542"/>
    </source>
</evidence>
<keyword evidence="7" id="KW-1185">Reference proteome</keyword>
<dbReference type="RefSeq" id="WP_145191433.1">
    <property type="nucleotide sequence ID" value="NZ_CP036266.1"/>
</dbReference>